<evidence type="ECO:0000256" key="4">
    <source>
        <dbReference type="ARBA" id="ARBA00022833"/>
    </source>
</evidence>
<evidence type="ECO:0000256" key="2">
    <source>
        <dbReference type="ARBA" id="ARBA00022723"/>
    </source>
</evidence>
<feature type="binding site" evidence="6">
    <location>
        <position position="299"/>
    </location>
    <ligand>
        <name>Zn(2+)</name>
        <dbReference type="ChEBI" id="CHEBI:29105"/>
        <note>catalytic</note>
    </ligand>
</feature>
<dbReference type="PANTHER" id="PTHR10127">
    <property type="entry name" value="DISCOIDIN, CUB, EGF, LAMININ , AND ZINC METALLOPROTEASE DOMAIN CONTAINING"/>
    <property type="match status" value="1"/>
</dbReference>
<dbReference type="Proteomes" id="UP000749559">
    <property type="component" value="Unassembled WGS sequence"/>
</dbReference>
<dbReference type="InterPro" id="IPR024079">
    <property type="entry name" value="MetalloPept_cat_dom_sf"/>
</dbReference>
<feature type="chain" id="PRO_5043972227" evidence="8">
    <location>
        <begin position="29"/>
        <end position="386"/>
    </location>
</feature>
<dbReference type="PROSITE" id="PS51864">
    <property type="entry name" value="ASTACIN"/>
    <property type="match status" value="1"/>
</dbReference>
<keyword evidence="10" id="KW-1185">Reference proteome</keyword>
<feature type="binding site" evidence="6">
    <location>
        <position position="289"/>
    </location>
    <ligand>
        <name>Zn(2+)</name>
        <dbReference type="ChEBI" id="CHEBI:29105"/>
        <note>catalytic</note>
    </ligand>
</feature>
<feature type="active site" evidence="6">
    <location>
        <position position="290"/>
    </location>
</feature>
<protein>
    <submittedName>
        <fullName evidence="9">Uncharacterized protein</fullName>
    </submittedName>
</protein>
<feature type="non-terminal residue" evidence="9">
    <location>
        <position position="1"/>
    </location>
</feature>
<keyword evidence="2 6" id="KW-0479">Metal-binding</keyword>
<feature type="signal peptide" evidence="8">
    <location>
        <begin position="1"/>
        <end position="28"/>
    </location>
</feature>
<keyword evidence="3 6" id="KW-0378">Hydrolase</keyword>
<evidence type="ECO:0000256" key="3">
    <source>
        <dbReference type="ARBA" id="ARBA00022801"/>
    </source>
</evidence>
<keyword evidence="1 6" id="KW-0645">Protease</keyword>
<dbReference type="Pfam" id="PF01400">
    <property type="entry name" value="Astacin"/>
    <property type="match status" value="1"/>
</dbReference>
<keyword evidence="5 6" id="KW-0482">Metalloprotease</keyword>
<keyword evidence="8" id="KW-0732">Signal</keyword>
<dbReference type="EMBL" id="CAIIXF020000005">
    <property type="protein sequence ID" value="CAH1784503.1"/>
    <property type="molecule type" value="Genomic_DNA"/>
</dbReference>
<comment type="caution">
    <text evidence="6">Lacks conserved residue(s) required for the propagation of feature annotation.</text>
</comment>
<feature type="compositionally biased region" description="Basic and acidic residues" evidence="7">
    <location>
        <begin position="135"/>
        <end position="156"/>
    </location>
</feature>
<dbReference type="GO" id="GO:0004222">
    <property type="term" value="F:metalloendopeptidase activity"/>
    <property type="evidence" value="ECO:0007669"/>
    <property type="project" value="UniProtKB-UniRule"/>
</dbReference>
<gene>
    <name evidence="9" type="ORF">OFUS_LOCUS10686</name>
</gene>
<dbReference type="SMART" id="SM00235">
    <property type="entry name" value="ZnMc"/>
    <property type="match status" value="1"/>
</dbReference>
<dbReference type="InterPro" id="IPR006026">
    <property type="entry name" value="Peptidase_Metallo"/>
</dbReference>
<sequence>PPHWEGGDTMYLLSISGILWLCIHGLLAEDLYEDDAEQQPFPEKDVNQMHKGYIAQASNHGFEEKLQMAQMELTQGIMFNLDTKQEREAVVELAKGTQPKGIEQFDNKEPPTEMEIAYELRKHRDEENPNGLSHQYERKKEIRMRQTNEGTHTEKGARRRRSLSPKDSNLPLRNIRQRNKRNINNNKGMHWTKGTDGYAYIPWEWGETSTPAARNDVNLAQQYVHEHTCLRFVPYTETVHEELGLEHESWANFTHKCGCCWSYVGRLNSGGQDIHATPTYNYNIDLALHEFGHMFGMVHEQQAEKAWERLKFRPENIDPTIGKDSWERTEFHHKNNYISFHPVDIASVLTYSNWFASGTEWPTMEPLDPRWEYLWSAKQYHYGFYD</sequence>
<dbReference type="GO" id="GO:0006508">
    <property type="term" value="P:proteolysis"/>
    <property type="evidence" value="ECO:0007669"/>
    <property type="project" value="UniProtKB-KW"/>
</dbReference>
<name>A0A8J1T6X6_OWEFU</name>
<keyword evidence="4 6" id="KW-0862">Zinc</keyword>
<evidence type="ECO:0000256" key="7">
    <source>
        <dbReference type="SAM" id="MobiDB-lite"/>
    </source>
</evidence>
<dbReference type="AlphaFoldDB" id="A0A8J1T6X6"/>
<reference evidence="9" key="1">
    <citation type="submission" date="2022-03" db="EMBL/GenBank/DDBJ databases">
        <authorList>
            <person name="Martin C."/>
        </authorList>
    </citation>
    <scope>NUCLEOTIDE SEQUENCE</scope>
</reference>
<feature type="non-terminal residue" evidence="9">
    <location>
        <position position="386"/>
    </location>
</feature>
<evidence type="ECO:0000313" key="10">
    <source>
        <dbReference type="Proteomes" id="UP000749559"/>
    </source>
</evidence>
<comment type="caution">
    <text evidence="9">The sequence shown here is derived from an EMBL/GenBank/DDBJ whole genome shotgun (WGS) entry which is preliminary data.</text>
</comment>
<feature type="binding site" evidence="6">
    <location>
        <position position="293"/>
    </location>
    <ligand>
        <name>Zn(2+)</name>
        <dbReference type="ChEBI" id="CHEBI:29105"/>
        <note>catalytic</note>
    </ligand>
</feature>
<feature type="region of interest" description="Disordered" evidence="7">
    <location>
        <begin position="124"/>
        <end position="179"/>
    </location>
</feature>
<dbReference type="GO" id="GO:0008270">
    <property type="term" value="F:zinc ion binding"/>
    <property type="evidence" value="ECO:0007669"/>
    <property type="project" value="UniProtKB-UniRule"/>
</dbReference>
<evidence type="ECO:0000256" key="6">
    <source>
        <dbReference type="PROSITE-ProRule" id="PRU01211"/>
    </source>
</evidence>
<dbReference type="InterPro" id="IPR001506">
    <property type="entry name" value="Peptidase_M12A"/>
</dbReference>
<comment type="cofactor">
    <cofactor evidence="6">
        <name>Zn(2+)</name>
        <dbReference type="ChEBI" id="CHEBI:29105"/>
    </cofactor>
    <text evidence="6">Binds 1 zinc ion per subunit.</text>
</comment>
<evidence type="ECO:0000313" key="9">
    <source>
        <dbReference type="EMBL" id="CAH1784503.1"/>
    </source>
</evidence>
<evidence type="ECO:0000256" key="8">
    <source>
        <dbReference type="SAM" id="SignalP"/>
    </source>
</evidence>
<proteinExistence type="predicted"/>
<evidence type="ECO:0000256" key="5">
    <source>
        <dbReference type="ARBA" id="ARBA00023049"/>
    </source>
</evidence>
<dbReference type="PANTHER" id="PTHR10127:SF780">
    <property type="entry name" value="METALLOENDOPEPTIDASE"/>
    <property type="match status" value="1"/>
</dbReference>
<dbReference type="Gene3D" id="3.40.390.10">
    <property type="entry name" value="Collagenase (Catalytic Domain)"/>
    <property type="match status" value="1"/>
</dbReference>
<dbReference type="SUPFAM" id="SSF55486">
    <property type="entry name" value="Metalloproteases ('zincins'), catalytic domain"/>
    <property type="match status" value="1"/>
</dbReference>
<accession>A0A8J1T6X6</accession>
<organism evidence="9 10">
    <name type="scientific">Owenia fusiformis</name>
    <name type="common">Polychaete worm</name>
    <dbReference type="NCBI Taxonomy" id="6347"/>
    <lineage>
        <taxon>Eukaryota</taxon>
        <taxon>Metazoa</taxon>
        <taxon>Spiralia</taxon>
        <taxon>Lophotrochozoa</taxon>
        <taxon>Annelida</taxon>
        <taxon>Polychaeta</taxon>
        <taxon>Sedentaria</taxon>
        <taxon>Canalipalpata</taxon>
        <taxon>Sabellida</taxon>
        <taxon>Oweniida</taxon>
        <taxon>Oweniidae</taxon>
        <taxon>Owenia</taxon>
    </lineage>
</organism>
<dbReference type="OrthoDB" id="6131366at2759"/>
<evidence type="ECO:0000256" key="1">
    <source>
        <dbReference type="ARBA" id="ARBA00022670"/>
    </source>
</evidence>